<feature type="compositionally biased region" description="Basic and acidic residues" evidence="1">
    <location>
        <begin position="351"/>
        <end position="360"/>
    </location>
</feature>
<proteinExistence type="predicted"/>
<organism evidence="2 3">
    <name type="scientific">Tuber borchii</name>
    <name type="common">White truffle</name>
    <dbReference type="NCBI Taxonomy" id="42251"/>
    <lineage>
        <taxon>Eukaryota</taxon>
        <taxon>Fungi</taxon>
        <taxon>Dikarya</taxon>
        <taxon>Ascomycota</taxon>
        <taxon>Pezizomycotina</taxon>
        <taxon>Pezizomycetes</taxon>
        <taxon>Pezizales</taxon>
        <taxon>Tuberaceae</taxon>
        <taxon>Tuber</taxon>
    </lineage>
</organism>
<feature type="region of interest" description="Disordered" evidence="1">
    <location>
        <begin position="1"/>
        <end position="51"/>
    </location>
</feature>
<reference evidence="2 3" key="1">
    <citation type="submission" date="2017-04" db="EMBL/GenBank/DDBJ databases">
        <title>Draft genome sequence of Tuber borchii Vittad., a whitish edible truffle.</title>
        <authorList>
            <consortium name="DOE Joint Genome Institute"/>
            <person name="Murat C."/>
            <person name="Kuo A."/>
            <person name="Barry K.W."/>
            <person name="Clum A."/>
            <person name="Dockter R.B."/>
            <person name="Fauchery L."/>
            <person name="Iotti M."/>
            <person name="Kohler A."/>
            <person name="Labutti K."/>
            <person name="Lindquist E.A."/>
            <person name="Lipzen A."/>
            <person name="Ohm R.A."/>
            <person name="Wang M."/>
            <person name="Grigoriev I.V."/>
            <person name="Zambonelli A."/>
            <person name="Martin F.M."/>
        </authorList>
    </citation>
    <scope>NUCLEOTIDE SEQUENCE [LARGE SCALE GENOMIC DNA]</scope>
    <source>
        <strain evidence="2 3">Tbo3840</strain>
    </source>
</reference>
<evidence type="ECO:0000313" key="2">
    <source>
        <dbReference type="EMBL" id="PUU80731.1"/>
    </source>
</evidence>
<dbReference type="STRING" id="42251.A0A2T6ZZ36"/>
<feature type="region of interest" description="Disordered" evidence="1">
    <location>
        <begin position="331"/>
        <end position="360"/>
    </location>
</feature>
<dbReference type="EMBL" id="NESQ01000058">
    <property type="protein sequence ID" value="PUU80731.1"/>
    <property type="molecule type" value="Genomic_DNA"/>
</dbReference>
<keyword evidence="3" id="KW-1185">Reference proteome</keyword>
<accession>A0A2T6ZZ36</accession>
<dbReference type="AlphaFoldDB" id="A0A2T6ZZ36"/>
<sequence length="452" mass="49718">MPTMSAMPAKPTLQAAKADPTPPDSSQPVGAEGPIDAGPIPSDSSQTKKPEAALDIQVYLTEGLEGVEHHEYDDIRSFKGPVNAQAKAFLNAKDDESSSPSPYLIFSHVTPHQLGTIDKIRKTQYKKVRILYLEEREVLIVKHMPRPEHEQATRTFEGIIINKIVDGGQGAEIAQMGSTTFPGTLGKKEADASLKPLRARSGRMDWPTVILECGVSGVAKRLTVDGKWWIHNSGGAVKVVLLLFVNATAKTIRIEMWKKDMTEDSEQTAEHDNEEVSGPTLQQTINITETTITGTPLVLQFRDIFLRKAKKKRGEANYFFTNEDMQEFYHSIWPPAPDASSNAQSSAEEDQSSHSSDEDVKGYVSDCLQGAGVVVTVCELVEDIKVGDHVGTVAQREFRPLRIVWLETSPCARIPYSRDSPRMALPSNSRPAKLHVPRGFKGAPLDAISLIL</sequence>
<evidence type="ECO:0000313" key="3">
    <source>
        <dbReference type="Proteomes" id="UP000244722"/>
    </source>
</evidence>
<evidence type="ECO:0000256" key="1">
    <source>
        <dbReference type="SAM" id="MobiDB-lite"/>
    </source>
</evidence>
<name>A0A2T6ZZ36_TUBBO</name>
<feature type="region of interest" description="Disordered" evidence="1">
    <location>
        <begin position="263"/>
        <end position="282"/>
    </location>
</feature>
<comment type="caution">
    <text evidence="2">The sequence shown here is derived from an EMBL/GenBank/DDBJ whole genome shotgun (WGS) entry which is preliminary data.</text>
</comment>
<protein>
    <submittedName>
        <fullName evidence="2">Uncharacterized protein</fullName>
    </submittedName>
</protein>
<feature type="compositionally biased region" description="Acidic residues" evidence="1">
    <location>
        <begin position="263"/>
        <end position="275"/>
    </location>
</feature>
<dbReference type="OrthoDB" id="76567at2759"/>
<dbReference type="Proteomes" id="UP000244722">
    <property type="component" value="Unassembled WGS sequence"/>
</dbReference>
<gene>
    <name evidence="2" type="ORF">B9Z19DRAFT_1191630</name>
</gene>